<dbReference type="Pfam" id="PF07696">
    <property type="entry name" value="7TMR-DISMED2"/>
    <property type="match status" value="1"/>
</dbReference>
<dbReference type="Gene3D" id="1.20.120.160">
    <property type="entry name" value="HPT domain"/>
    <property type="match status" value="1"/>
</dbReference>
<dbReference type="InterPro" id="IPR011623">
    <property type="entry name" value="7TMR_DISM_rcpt_extracell_dom1"/>
</dbReference>
<evidence type="ECO:0000256" key="16">
    <source>
        <dbReference type="SAM" id="Phobius"/>
    </source>
</evidence>
<dbReference type="Gene3D" id="3.40.50.2300">
    <property type="match status" value="1"/>
</dbReference>
<dbReference type="InterPro" id="IPR011622">
    <property type="entry name" value="7TMR_DISM_rcpt_extracell_dom2"/>
</dbReference>
<feature type="transmembrane region" description="Helical" evidence="16">
    <location>
        <begin position="271"/>
        <end position="293"/>
    </location>
</feature>
<keyword evidence="8 16" id="KW-0812">Transmembrane</keyword>
<dbReference type="CDD" id="cd17546">
    <property type="entry name" value="REC_hyHK_CKI1_RcsC-like"/>
    <property type="match status" value="1"/>
</dbReference>
<accession>A0A6P0CKE8</accession>
<feature type="transmembrane region" description="Helical" evidence="16">
    <location>
        <begin position="213"/>
        <end position="233"/>
    </location>
</feature>
<keyword evidence="17" id="KW-0732">Signal</keyword>
<dbReference type="SMART" id="SM00388">
    <property type="entry name" value="HisKA"/>
    <property type="match status" value="1"/>
</dbReference>
<dbReference type="PRINTS" id="PR00344">
    <property type="entry name" value="BCTRLSENSOR"/>
</dbReference>
<evidence type="ECO:0000256" key="6">
    <source>
        <dbReference type="ARBA" id="ARBA00022553"/>
    </source>
</evidence>
<evidence type="ECO:0000256" key="4">
    <source>
        <dbReference type="ARBA" id="ARBA00022475"/>
    </source>
</evidence>
<organism evidence="21 22">
    <name type="scientific">Sulfitobacter sediminilitoris</name>
    <dbReference type="NCBI Taxonomy" id="2698830"/>
    <lineage>
        <taxon>Bacteria</taxon>
        <taxon>Pseudomonadati</taxon>
        <taxon>Pseudomonadota</taxon>
        <taxon>Alphaproteobacteria</taxon>
        <taxon>Rhodobacterales</taxon>
        <taxon>Roseobacteraceae</taxon>
        <taxon>Sulfitobacter</taxon>
    </lineage>
</organism>
<keyword evidence="7" id="KW-0808">Transferase</keyword>
<evidence type="ECO:0000256" key="9">
    <source>
        <dbReference type="ARBA" id="ARBA00022777"/>
    </source>
</evidence>
<dbReference type="InterPro" id="IPR036097">
    <property type="entry name" value="HisK_dim/P_sf"/>
</dbReference>
<evidence type="ECO:0000256" key="17">
    <source>
        <dbReference type="SAM" id="SignalP"/>
    </source>
</evidence>
<keyword evidence="12" id="KW-0902">Two-component regulatory system</keyword>
<feature type="domain" description="HPt" evidence="20">
    <location>
        <begin position="790"/>
        <end position="885"/>
    </location>
</feature>
<evidence type="ECO:0000259" key="18">
    <source>
        <dbReference type="PROSITE" id="PS50109"/>
    </source>
</evidence>
<dbReference type="FunFam" id="3.30.565.10:FF:000010">
    <property type="entry name" value="Sensor histidine kinase RcsC"/>
    <property type="match status" value="1"/>
</dbReference>
<evidence type="ECO:0000256" key="10">
    <source>
        <dbReference type="ARBA" id="ARBA00022840"/>
    </source>
</evidence>
<feature type="transmembrane region" description="Helical" evidence="16">
    <location>
        <begin position="178"/>
        <end position="201"/>
    </location>
</feature>
<keyword evidence="5" id="KW-0997">Cell inner membrane</keyword>
<dbReference type="PROSITE" id="PS50110">
    <property type="entry name" value="RESPONSE_REGULATORY"/>
    <property type="match status" value="1"/>
</dbReference>
<keyword evidence="6 15" id="KW-0597">Phosphoprotein</keyword>
<evidence type="ECO:0000259" key="19">
    <source>
        <dbReference type="PROSITE" id="PS50110"/>
    </source>
</evidence>
<dbReference type="InterPro" id="IPR036890">
    <property type="entry name" value="HATPase_C_sf"/>
</dbReference>
<feature type="transmembrane region" description="Helical" evidence="16">
    <location>
        <begin position="325"/>
        <end position="349"/>
    </location>
</feature>
<comment type="subcellular location">
    <subcellularLocation>
        <location evidence="2">Cell inner membrane</location>
        <topology evidence="2">Multi-pass membrane protein</topology>
    </subcellularLocation>
</comment>
<keyword evidence="9" id="KW-0418">Kinase</keyword>
<dbReference type="Proteomes" id="UP000468591">
    <property type="component" value="Unassembled WGS sequence"/>
</dbReference>
<evidence type="ECO:0000256" key="3">
    <source>
        <dbReference type="ARBA" id="ARBA00012438"/>
    </source>
</evidence>
<evidence type="ECO:0000313" key="22">
    <source>
        <dbReference type="Proteomes" id="UP000468591"/>
    </source>
</evidence>
<dbReference type="Gene3D" id="3.30.565.10">
    <property type="entry name" value="Histidine kinase-like ATPase, C-terminal domain"/>
    <property type="match status" value="1"/>
</dbReference>
<dbReference type="InterPro" id="IPR008207">
    <property type="entry name" value="Sig_transdc_His_kin_Hpt_dom"/>
</dbReference>
<protein>
    <recommendedName>
        <fullName evidence="3">histidine kinase</fullName>
        <ecNumber evidence="3">2.7.13.3</ecNumber>
    </recommendedName>
</protein>
<dbReference type="SMART" id="SM00387">
    <property type="entry name" value="HATPase_c"/>
    <property type="match status" value="1"/>
</dbReference>
<keyword evidence="10" id="KW-0547">Nucleotide-binding</keyword>
<evidence type="ECO:0000259" key="20">
    <source>
        <dbReference type="PROSITE" id="PS50894"/>
    </source>
</evidence>
<dbReference type="PANTHER" id="PTHR43047:SF64">
    <property type="entry name" value="HISTIDINE KINASE CONTAINING CHEY-HOMOLOGOUS RECEIVER DOMAIN AND PAS DOMAIN-RELATED"/>
    <property type="match status" value="1"/>
</dbReference>
<dbReference type="EC" id="2.7.13.3" evidence="3"/>
<evidence type="ECO:0000256" key="11">
    <source>
        <dbReference type="ARBA" id="ARBA00022989"/>
    </source>
</evidence>
<dbReference type="AlphaFoldDB" id="A0A6P0CKE8"/>
<dbReference type="InterPro" id="IPR001789">
    <property type="entry name" value="Sig_transdc_resp-reg_receiver"/>
</dbReference>
<keyword evidence="22" id="KW-1185">Reference proteome</keyword>
<evidence type="ECO:0000256" key="5">
    <source>
        <dbReference type="ARBA" id="ARBA00022519"/>
    </source>
</evidence>
<keyword evidence="11 16" id="KW-1133">Transmembrane helix</keyword>
<name>A0A6P0CKE8_9RHOB</name>
<feature type="domain" description="Histidine kinase" evidence="18">
    <location>
        <begin position="400"/>
        <end position="621"/>
    </location>
</feature>
<dbReference type="InterPro" id="IPR003661">
    <property type="entry name" value="HisK_dim/P_dom"/>
</dbReference>
<dbReference type="PROSITE" id="PS50109">
    <property type="entry name" value="HIS_KIN"/>
    <property type="match status" value="1"/>
</dbReference>
<dbReference type="InterPro" id="IPR004358">
    <property type="entry name" value="Sig_transdc_His_kin-like_C"/>
</dbReference>
<dbReference type="InterPro" id="IPR005467">
    <property type="entry name" value="His_kinase_dom"/>
</dbReference>
<evidence type="ECO:0000256" key="2">
    <source>
        <dbReference type="ARBA" id="ARBA00004429"/>
    </source>
</evidence>
<keyword evidence="13 16" id="KW-0472">Membrane</keyword>
<keyword evidence="10" id="KW-0067">ATP-binding</keyword>
<feature type="modified residue" description="4-aspartylphosphate" evidence="15">
    <location>
        <position position="695"/>
    </location>
</feature>
<evidence type="ECO:0000256" key="15">
    <source>
        <dbReference type="PROSITE-ProRule" id="PRU00169"/>
    </source>
</evidence>
<feature type="transmembrane region" description="Helical" evidence="16">
    <location>
        <begin position="299"/>
        <end position="318"/>
    </location>
</feature>
<dbReference type="PROSITE" id="PS50894">
    <property type="entry name" value="HPT"/>
    <property type="match status" value="1"/>
</dbReference>
<feature type="transmembrane region" description="Helical" evidence="16">
    <location>
        <begin position="239"/>
        <end position="259"/>
    </location>
</feature>
<dbReference type="SUPFAM" id="SSF47384">
    <property type="entry name" value="Homodimeric domain of signal transducing histidine kinase"/>
    <property type="match status" value="1"/>
</dbReference>
<evidence type="ECO:0000256" key="14">
    <source>
        <dbReference type="PROSITE-ProRule" id="PRU00110"/>
    </source>
</evidence>
<comment type="catalytic activity">
    <reaction evidence="1">
        <text>ATP + protein L-histidine = ADP + protein N-phospho-L-histidine.</text>
        <dbReference type="EC" id="2.7.13.3"/>
    </reaction>
</comment>
<dbReference type="CDD" id="cd00082">
    <property type="entry name" value="HisKA"/>
    <property type="match status" value="1"/>
</dbReference>
<dbReference type="Pfam" id="PF00072">
    <property type="entry name" value="Response_reg"/>
    <property type="match status" value="1"/>
</dbReference>
<dbReference type="SUPFAM" id="SSF55874">
    <property type="entry name" value="ATPase domain of HSP90 chaperone/DNA topoisomerase II/histidine kinase"/>
    <property type="match status" value="1"/>
</dbReference>
<feature type="domain" description="Response regulatory" evidence="19">
    <location>
        <begin position="646"/>
        <end position="760"/>
    </location>
</feature>
<dbReference type="Pfam" id="PF02518">
    <property type="entry name" value="HATPase_c"/>
    <property type="match status" value="1"/>
</dbReference>
<evidence type="ECO:0000256" key="8">
    <source>
        <dbReference type="ARBA" id="ARBA00022692"/>
    </source>
</evidence>
<dbReference type="PANTHER" id="PTHR43047">
    <property type="entry name" value="TWO-COMPONENT HISTIDINE PROTEIN KINASE"/>
    <property type="match status" value="1"/>
</dbReference>
<dbReference type="InterPro" id="IPR011006">
    <property type="entry name" value="CheY-like_superfamily"/>
</dbReference>
<dbReference type="Pfam" id="PF00512">
    <property type="entry name" value="HisKA"/>
    <property type="match status" value="1"/>
</dbReference>
<dbReference type="EMBL" id="JAABNT010000027">
    <property type="protein sequence ID" value="NEK24924.1"/>
    <property type="molecule type" value="Genomic_DNA"/>
</dbReference>
<gene>
    <name evidence="21" type="ORF">GV827_21370</name>
</gene>
<dbReference type="CDD" id="cd16922">
    <property type="entry name" value="HATPase_EvgS-ArcB-TorS-like"/>
    <property type="match status" value="1"/>
</dbReference>
<evidence type="ECO:0000256" key="1">
    <source>
        <dbReference type="ARBA" id="ARBA00000085"/>
    </source>
</evidence>
<dbReference type="InterPro" id="IPR003594">
    <property type="entry name" value="HATPase_dom"/>
</dbReference>
<proteinExistence type="predicted"/>
<dbReference type="SMART" id="SM00448">
    <property type="entry name" value="REC"/>
    <property type="match status" value="1"/>
</dbReference>
<dbReference type="GO" id="GO:0000155">
    <property type="term" value="F:phosphorelay sensor kinase activity"/>
    <property type="evidence" value="ECO:0007669"/>
    <property type="project" value="InterPro"/>
</dbReference>
<sequence>MHCVRRVAIVLLALMCATTAAALETAEVRDIFYEGTIVLDRDGKLALEEALAEAEALAGQPRQRVAAGGNAYWLVEKLTNPGDVPSWWVEVFAARSDYIDLYVLKDGIVEQHVKAGLLRQVSDPRVVKSMGSHVLTFTLPPGEDRTLALRVQSRSLINYSIKAGPDYALNTPRVIRHFIVYSLMGGMIFLVLYNLFLGLALRELDYFLYSAHGLSYFLFFFNSYGFAATLLGWTAHPWITVFAGFAIEIFGIAFVWRFLRVRDWSPVLSWLMLGCLAFLIALVIATPFAGYLVMAELWMITYALVPFLVLAASLIGIFRGVRQSLFILIGWTPMVAMTLIAMIAMMGYLERPPSGAAINSSVLLEMLILSLALADRVRRLRGERERAIQEGREKSTFLAMLSHEVRTPLNGIIGTVELLGRTRLDRAQRDHVSNLKHAGNALLSLLNDVLQLAKSEAGKDELHLSRVALIDVTRSMCNLMSARAADKGLDLVFSTEGDVPEFVEADEARLRQVLLNLVSNAVKFTDKGRVEVVVKGESAGAGKACITFSVADTGIGIAEQDKERLFKPFVQLSNADRGASEGTGLGLSISHELVHAMGGKLEVESRQGAGSRFYFSLDLHSATAPEPETTEVARSSDQYGTSESLHILVVDDVPLNRDVLRELLTHYGHAVETAESGTVALERASANQFDVIVTDIYMPDMDGLQLGRRLRRRKDKARLIGLTAAYDDDLRVESASIGFDLLLAKPVSGETLHRGILGVLDLQRADGQADEAQIAHFEPSYLEGYVQMLGGARTRQLIAEFHQTVEAELERLAGALQSGNLTAMAVGLHKLAGALSTVGLLRLGKTLETRSALIRSGKATTFDIAALRAELDRARAEVDDYIAHYGETSGAQVA</sequence>
<evidence type="ECO:0000256" key="13">
    <source>
        <dbReference type="ARBA" id="ARBA00023136"/>
    </source>
</evidence>
<feature type="signal peptide" evidence="17">
    <location>
        <begin position="1"/>
        <end position="22"/>
    </location>
</feature>
<comment type="caution">
    <text evidence="21">The sequence shown here is derived from an EMBL/GenBank/DDBJ whole genome shotgun (WGS) entry which is preliminary data.</text>
</comment>
<dbReference type="SUPFAM" id="SSF52172">
    <property type="entry name" value="CheY-like"/>
    <property type="match status" value="1"/>
</dbReference>
<dbReference type="InterPro" id="IPR036641">
    <property type="entry name" value="HPT_dom_sf"/>
</dbReference>
<dbReference type="RefSeq" id="WP_164356032.1">
    <property type="nucleotide sequence ID" value="NZ_JAABNT010000027.1"/>
</dbReference>
<reference evidence="21 22" key="1">
    <citation type="submission" date="2020-01" db="EMBL/GenBank/DDBJ databases">
        <title>Sulfitobacter sediminilitoris sp. nov., isolated from a tidal flat.</title>
        <authorList>
            <person name="Park S."/>
            <person name="Yoon J.-H."/>
        </authorList>
    </citation>
    <scope>NUCLEOTIDE SEQUENCE [LARGE SCALE GENOMIC DNA]</scope>
    <source>
        <strain evidence="21 22">JBTF-M27</strain>
    </source>
</reference>
<feature type="chain" id="PRO_5027072060" description="histidine kinase" evidence="17">
    <location>
        <begin position="23"/>
        <end position="894"/>
    </location>
</feature>
<evidence type="ECO:0000256" key="7">
    <source>
        <dbReference type="ARBA" id="ARBA00022679"/>
    </source>
</evidence>
<dbReference type="SUPFAM" id="SSF47226">
    <property type="entry name" value="Histidine-containing phosphotransfer domain, HPT domain"/>
    <property type="match status" value="1"/>
</dbReference>
<feature type="modified residue" description="Phosphohistidine" evidence="14">
    <location>
        <position position="829"/>
    </location>
</feature>
<evidence type="ECO:0000256" key="12">
    <source>
        <dbReference type="ARBA" id="ARBA00023012"/>
    </source>
</evidence>
<dbReference type="Gene3D" id="1.10.287.130">
    <property type="match status" value="1"/>
</dbReference>
<keyword evidence="4" id="KW-1003">Cell membrane</keyword>
<dbReference type="Gene3D" id="2.60.40.2380">
    <property type="match status" value="1"/>
</dbReference>
<dbReference type="GO" id="GO:0005886">
    <property type="term" value="C:plasma membrane"/>
    <property type="evidence" value="ECO:0007669"/>
    <property type="project" value="UniProtKB-SubCell"/>
</dbReference>
<dbReference type="Pfam" id="PF07695">
    <property type="entry name" value="7TMR-DISM_7TM"/>
    <property type="match status" value="1"/>
</dbReference>
<evidence type="ECO:0000313" key="21">
    <source>
        <dbReference type="EMBL" id="NEK24924.1"/>
    </source>
</evidence>